<dbReference type="OrthoDB" id="448455at2759"/>
<dbReference type="SUPFAM" id="SSF52540">
    <property type="entry name" value="P-loop containing nucleoside triphosphate hydrolases"/>
    <property type="match status" value="1"/>
</dbReference>
<dbReference type="SUPFAM" id="SSF53167">
    <property type="entry name" value="Purine and uridine phosphorylases"/>
    <property type="match status" value="1"/>
</dbReference>
<dbReference type="PANTHER" id="PTHR10039">
    <property type="entry name" value="AMELOGENIN"/>
    <property type="match status" value="1"/>
</dbReference>
<dbReference type="AlphaFoldDB" id="A0A9W8Q0S9"/>
<dbReference type="PANTHER" id="PTHR10039:SF5">
    <property type="entry name" value="NACHT DOMAIN-CONTAINING PROTEIN"/>
    <property type="match status" value="1"/>
</dbReference>
<dbReference type="InterPro" id="IPR027417">
    <property type="entry name" value="P-loop_NTPase"/>
</dbReference>
<dbReference type="InterPro" id="IPR007111">
    <property type="entry name" value="NACHT_NTPase"/>
</dbReference>
<feature type="domain" description="NACHT" evidence="3">
    <location>
        <begin position="345"/>
        <end position="457"/>
    </location>
</feature>
<sequence length="672" mass="75912">MDSPASQSSRRRRSIRIAILCLQESEAHSIIALFDEHHSDESYGRTFGDDPNQYSIGTIAGRDVVIAYRPGADQSLSGDIAKWCRKSFINVHLALVVGICSGLHNYIDSDTLAGDVIVAVRLMHYDQERDRHSIIGTLPKGGKGREVLEMRYLLQKQKQYKSKSATKDPGGSENVQPGDAEGNPNESTSPKVYYASLTSGSIYMNPKALQLAQQMGVLGVDVGSLDVSKVFPCVIIKGISNYGDGNQKVEWLDSARKSAAASTKALLENWNKMLRAGKSERNYLLKTLRFPGLDDRENELLEQNPDAFAWMQHGDPEEDTEISEAQENRRKEWYKLRGWVVSDEPIYWIAGNPGSGKSTFLARLLEKWPSDINVVSHFFWEPGSSKQKSFRGFLCSVLHQLLSNDFTASDILREKMRAKPGEVLDDWDEKKLESILLHYHDKAFRKLYIMIDGLDEVAAGDMTKLLRFINLSATSEFKFCVLSSMNEDILQRLQTHCVLDMHELSGPDIEAIAKNTLEKVATDKRSGFKMDDLVLDIAEKAEGVFLWVLMASRSTMRDLNDGDSHDDIIEELFRMPKGVEGLWNYIKKQKAIDGALFDKCLSITLDLLFNHRNKVTVFEVMMAVKPKLLEDYIFKKKPVSEAELNTKYETSKRILERLFVAIFNVENRNGVA</sequence>
<dbReference type="GO" id="GO:0009116">
    <property type="term" value="P:nucleoside metabolic process"/>
    <property type="evidence" value="ECO:0007669"/>
    <property type="project" value="InterPro"/>
</dbReference>
<dbReference type="Gene3D" id="3.40.50.300">
    <property type="entry name" value="P-loop containing nucleotide triphosphate hydrolases"/>
    <property type="match status" value="1"/>
</dbReference>
<proteinExistence type="predicted"/>
<evidence type="ECO:0000256" key="2">
    <source>
        <dbReference type="SAM" id="MobiDB-lite"/>
    </source>
</evidence>
<dbReference type="PROSITE" id="PS50837">
    <property type="entry name" value="NACHT"/>
    <property type="match status" value="1"/>
</dbReference>
<keyword evidence="5" id="KW-1185">Reference proteome</keyword>
<keyword evidence="1" id="KW-0677">Repeat</keyword>
<evidence type="ECO:0000256" key="1">
    <source>
        <dbReference type="ARBA" id="ARBA00022737"/>
    </source>
</evidence>
<dbReference type="InterPro" id="IPR056884">
    <property type="entry name" value="NPHP3-like_N"/>
</dbReference>
<evidence type="ECO:0000313" key="4">
    <source>
        <dbReference type="EMBL" id="KAJ4023795.1"/>
    </source>
</evidence>
<reference evidence="4" key="1">
    <citation type="submission" date="2022-10" db="EMBL/GenBank/DDBJ databases">
        <title>Fusarium specimens isolated from Avocado Roots.</title>
        <authorList>
            <person name="Stajich J."/>
            <person name="Roper C."/>
            <person name="Heimlech-Rivalta G."/>
        </authorList>
    </citation>
    <scope>NUCLEOTIDE SEQUENCE</scope>
    <source>
        <strain evidence="4">CF00143</strain>
    </source>
</reference>
<accession>A0A9W8Q0S9</accession>
<evidence type="ECO:0000259" key="3">
    <source>
        <dbReference type="PROSITE" id="PS50837"/>
    </source>
</evidence>
<protein>
    <recommendedName>
        <fullName evidence="3">NACHT domain-containing protein</fullName>
    </recommendedName>
</protein>
<name>A0A9W8Q0S9_9HYPO</name>
<dbReference type="Pfam" id="PF24883">
    <property type="entry name" value="NPHP3_N"/>
    <property type="match status" value="1"/>
</dbReference>
<organism evidence="4 5">
    <name type="scientific">Fusarium irregulare</name>
    <dbReference type="NCBI Taxonomy" id="2494466"/>
    <lineage>
        <taxon>Eukaryota</taxon>
        <taxon>Fungi</taxon>
        <taxon>Dikarya</taxon>
        <taxon>Ascomycota</taxon>
        <taxon>Pezizomycotina</taxon>
        <taxon>Sordariomycetes</taxon>
        <taxon>Hypocreomycetidae</taxon>
        <taxon>Hypocreales</taxon>
        <taxon>Nectriaceae</taxon>
        <taxon>Fusarium</taxon>
        <taxon>Fusarium incarnatum-equiseti species complex</taxon>
    </lineage>
</organism>
<gene>
    <name evidence="4" type="ORF">NW766_000018</name>
</gene>
<dbReference type="GO" id="GO:0003824">
    <property type="term" value="F:catalytic activity"/>
    <property type="evidence" value="ECO:0007669"/>
    <property type="project" value="InterPro"/>
</dbReference>
<dbReference type="InterPro" id="IPR035994">
    <property type="entry name" value="Nucleoside_phosphorylase_sf"/>
</dbReference>
<feature type="region of interest" description="Disordered" evidence="2">
    <location>
        <begin position="158"/>
        <end position="189"/>
    </location>
</feature>
<dbReference type="Proteomes" id="UP001152130">
    <property type="component" value="Unassembled WGS sequence"/>
</dbReference>
<comment type="caution">
    <text evidence="4">The sequence shown here is derived from an EMBL/GenBank/DDBJ whole genome shotgun (WGS) entry which is preliminary data.</text>
</comment>
<evidence type="ECO:0000313" key="5">
    <source>
        <dbReference type="Proteomes" id="UP001152130"/>
    </source>
</evidence>
<dbReference type="EMBL" id="JAPDHF010000001">
    <property type="protein sequence ID" value="KAJ4023795.1"/>
    <property type="molecule type" value="Genomic_DNA"/>
</dbReference>
<dbReference type="Gene3D" id="3.40.50.1580">
    <property type="entry name" value="Nucleoside phosphorylase domain"/>
    <property type="match status" value="1"/>
</dbReference>